<keyword evidence="14" id="KW-1185">Reference proteome</keyword>
<feature type="compositionally biased region" description="Low complexity" evidence="10">
    <location>
        <begin position="74"/>
        <end position="83"/>
    </location>
</feature>
<keyword evidence="8 11" id="KW-1133">Transmembrane helix</keyword>
<dbReference type="InterPro" id="IPR043926">
    <property type="entry name" value="ABCG_dom"/>
</dbReference>
<comment type="caution">
    <text evidence="13">The sequence shown here is derived from an EMBL/GenBank/DDBJ whole genome shotgun (WGS) entry which is preliminary data.</text>
</comment>
<evidence type="ECO:0000256" key="2">
    <source>
        <dbReference type="ARBA" id="ARBA00006012"/>
    </source>
</evidence>
<evidence type="ECO:0000256" key="1">
    <source>
        <dbReference type="ARBA" id="ARBA00004141"/>
    </source>
</evidence>
<dbReference type="FunFam" id="3.40.50.300:FF:000289">
    <property type="entry name" value="ABC transporter G family member 31"/>
    <property type="match status" value="1"/>
</dbReference>
<gene>
    <name evidence="13" type="ORF">NSK_006619</name>
</gene>
<dbReference type="SUPFAM" id="SSF52540">
    <property type="entry name" value="P-loop containing nucleoside triphosphate hydrolases"/>
    <property type="match status" value="2"/>
</dbReference>
<evidence type="ECO:0000256" key="5">
    <source>
        <dbReference type="ARBA" id="ARBA00022737"/>
    </source>
</evidence>
<dbReference type="InterPro" id="IPR003593">
    <property type="entry name" value="AAA+_ATPase"/>
</dbReference>
<keyword evidence="5" id="KW-0677">Repeat</keyword>
<dbReference type="PROSITE" id="PS50893">
    <property type="entry name" value="ABC_TRANSPORTER_2"/>
    <property type="match status" value="2"/>
</dbReference>
<dbReference type="Proteomes" id="UP000355283">
    <property type="component" value="Unassembled WGS sequence"/>
</dbReference>
<evidence type="ECO:0000256" key="6">
    <source>
        <dbReference type="ARBA" id="ARBA00022741"/>
    </source>
</evidence>
<feature type="domain" description="ABC transporter" evidence="12">
    <location>
        <begin position="968"/>
        <end position="1218"/>
    </location>
</feature>
<feature type="transmembrane region" description="Helical" evidence="11">
    <location>
        <begin position="602"/>
        <end position="623"/>
    </location>
</feature>
<evidence type="ECO:0000256" key="11">
    <source>
        <dbReference type="SAM" id="Phobius"/>
    </source>
</evidence>
<proteinExistence type="inferred from homology"/>
<comment type="similarity">
    <text evidence="2">Belongs to the ABC transporter superfamily. ABCG family. PDR (TC 3.A.1.205) subfamily.</text>
</comment>
<dbReference type="Pfam" id="PF19055">
    <property type="entry name" value="ABC2_membrane_7"/>
    <property type="match status" value="1"/>
</dbReference>
<dbReference type="Gene3D" id="3.40.50.300">
    <property type="entry name" value="P-loop containing nucleotide triphosphate hydrolases"/>
    <property type="match status" value="2"/>
</dbReference>
<dbReference type="Pfam" id="PF01061">
    <property type="entry name" value="ABC2_membrane"/>
    <property type="match status" value="2"/>
</dbReference>
<evidence type="ECO:0000256" key="9">
    <source>
        <dbReference type="ARBA" id="ARBA00023136"/>
    </source>
</evidence>
<dbReference type="InterPro" id="IPR034003">
    <property type="entry name" value="ABCG_PDR_2"/>
</dbReference>
<reference evidence="13 14" key="1">
    <citation type="submission" date="2019-01" db="EMBL/GenBank/DDBJ databases">
        <title>Nuclear Genome Assembly of the Microalgal Biofuel strain Nannochloropsis salina CCMP1776.</title>
        <authorList>
            <person name="Hovde B."/>
        </authorList>
    </citation>
    <scope>NUCLEOTIDE SEQUENCE [LARGE SCALE GENOMIC DNA]</scope>
    <source>
        <strain evidence="13 14">CCMP1776</strain>
    </source>
</reference>
<evidence type="ECO:0000256" key="8">
    <source>
        <dbReference type="ARBA" id="ARBA00022989"/>
    </source>
</evidence>
<dbReference type="GO" id="GO:0005524">
    <property type="term" value="F:ATP binding"/>
    <property type="evidence" value="ECO:0007669"/>
    <property type="project" value="UniProtKB-KW"/>
</dbReference>
<feature type="transmembrane region" description="Helical" evidence="11">
    <location>
        <begin position="1549"/>
        <end position="1570"/>
    </location>
</feature>
<evidence type="ECO:0000259" key="12">
    <source>
        <dbReference type="PROSITE" id="PS50893"/>
    </source>
</evidence>
<protein>
    <recommendedName>
        <fullName evidence="12">ABC transporter domain-containing protein</fullName>
    </recommendedName>
</protein>
<feature type="transmembrane region" description="Helical" evidence="11">
    <location>
        <begin position="771"/>
        <end position="790"/>
    </location>
</feature>
<keyword evidence="3" id="KW-0813">Transport</keyword>
<keyword evidence="7" id="KW-0067">ATP-binding</keyword>
<feature type="region of interest" description="Disordered" evidence="10">
    <location>
        <begin position="1"/>
        <end position="25"/>
    </location>
</feature>
<dbReference type="FunFam" id="3.40.50.300:FF:000532">
    <property type="entry name" value="ABC transporter G family member 34"/>
    <property type="match status" value="1"/>
</dbReference>
<feature type="region of interest" description="Disordered" evidence="10">
    <location>
        <begin position="350"/>
        <end position="375"/>
    </location>
</feature>
<dbReference type="EMBL" id="SDOX01000121">
    <property type="protein sequence ID" value="TFJ81951.1"/>
    <property type="molecule type" value="Genomic_DNA"/>
</dbReference>
<dbReference type="OrthoDB" id="66620at2759"/>
<feature type="transmembrane region" description="Helical" evidence="11">
    <location>
        <begin position="744"/>
        <end position="764"/>
    </location>
</feature>
<dbReference type="GO" id="GO:0016020">
    <property type="term" value="C:membrane"/>
    <property type="evidence" value="ECO:0007669"/>
    <property type="project" value="UniProtKB-SubCell"/>
</dbReference>
<keyword evidence="4 11" id="KW-0812">Transmembrane</keyword>
<feature type="transmembrane region" description="Helical" evidence="11">
    <location>
        <begin position="676"/>
        <end position="702"/>
    </location>
</feature>
<organism evidence="13 14">
    <name type="scientific">Nannochloropsis salina CCMP1776</name>
    <dbReference type="NCBI Taxonomy" id="1027361"/>
    <lineage>
        <taxon>Eukaryota</taxon>
        <taxon>Sar</taxon>
        <taxon>Stramenopiles</taxon>
        <taxon>Ochrophyta</taxon>
        <taxon>Eustigmatophyceae</taxon>
        <taxon>Eustigmatales</taxon>
        <taxon>Monodopsidaceae</taxon>
        <taxon>Microchloropsis</taxon>
        <taxon>Microchloropsis salina</taxon>
    </lineage>
</organism>
<feature type="domain" description="ABC transporter" evidence="12">
    <location>
        <begin position="207"/>
        <end position="503"/>
    </location>
</feature>
<feature type="transmembrane region" description="Helical" evidence="11">
    <location>
        <begin position="714"/>
        <end position="732"/>
    </location>
</feature>
<evidence type="ECO:0000313" key="14">
    <source>
        <dbReference type="Proteomes" id="UP000355283"/>
    </source>
</evidence>
<feature type="compositionally biased region" description="Acidic residues" evidence="10">
    <location>
        <begin position="1"/>
        <end position="14"/>
    </location>
</feature>
<dbReference type="SMART" id="SM00382">
    <property type="entry name" value="AAA"/>
    <property type="match status" value="2"/>
</dbReference>
<feature type="transmembrane region" description="Helical" evidence="11">
    <location>
        <begin position="1318"/>
        <end position="1335"/>
    </location>
</feature>
<dbReference type="PANTHER" id="PTHR19241">
    <property type="entry name" value="ATP-BINDING CASSETTE TRANSPORTER"/>
    <property type="match status" value="1"/>
</dbReference>
<evidence type="ECO:0000256" key="4">
    <source>
        <dbReference type="ARBA" id="ARBA00022692"/>
    </source>
</evidence>
<keyword evidence="9 11" id="KW-0472">Membrane</keyword>
<dbReference type="CDD" id="cd03232">
    <property type="entry name" value="ABCG_PDR_domain2"/>
    <property type="match status" value="1"/>
</dbReference>
<feature type="transmembrane region" description="Helical" evidence="11">
    <location>
        <begin position="1461"/>
        <end position="1479"/>
    </location>
</feature>
<dbReference type="InterPro" id="IPR003439">
    <property type="entry name" value="ABC_transporter-like_ATP-bd"/>
</dbReference>
<feature type="transmembrane region" description="Helical" evidence="11">
    <location>
        <begin position="635"/>
        <end position="656"/>
    </location>
</feature>
<comment type="subcellular location">
    <subcellularLocation>
        <location evidence="1">Membrane</location>
        <topology evidence="1">Multi-pass membrane protein</topology>
    </subcellularLocation>
</comment>
<accession>A0A4D9CRS1</accession>
<feature type="region of interest" description="Disordered" evidence="10">
    <location>
        <begin position="74"/>
        <end position="119"/>
    </location>
</feature>
<feature type="transmembrane region" description="Helical" evidence="11">
    <location>
        <begin position="1431"/>
        <end position="1454"/>
    </location>
</feature>
<dbReference type="Pfam" id="PF00005">
    <property type="entry name" value="ABC_tran"/>
    <property type="match status" value="2"/>
</dbReference>
<dbReference type="InterPro" id="IPR013525">
    <property type="entry name" value="ABC2_TM"/>
</dbReference>
<evidence type="ECO:0000256" key="3">
    <source>
        <dbReference type="ARBA" id="ARBA00022448"/>
    </source>
</evidence>
<evidence type="ECO:0000256" key="7">
    <source>
        <dbReference type="ARBA" id="ARBA00022840"/>
    </source>
</evidence>
<dbReference type="InterPro" id="IPR027417">
    <property type="entry name" value="P-loop_NTPase"/>
</dbReference>
<dbReference type="GO" id="GO:0016887">
    <property type="term" value="F:ATP hydrolysis activity"/>
    <property type="evidence" value="ECO:0007669"/>
    <property type="project" value="InterPro"/>
</dbReference>
<feature type="compositionally biased region" description="Low complexity" evidence="10">
    <location>
        <begin position="350"/>
        <end position="361"/>
    </location>
</feature>
<keyword evidence="6" id="KW-0547">Nucleotide-binding</keyword>
<feature type="transmembrane region" description="Helical" evidence="11">
    <location>
        <begin position="1347"/>
        <end position="1369"/>
    </location>
</feature>
<evidence type="ECO:0000256" key="10">
    <source>
        <dbReference type="SAM" id="MobiDB-lite"/>
    </source>
</evidence>
<sequence>MDEEENNINNDEEVIASFPGLKPSPKTQLRAQLKEASKALMMEHEYIHRLEEALAAHGVKDLEALRENLGHSTSKSSSFLLHSPHGHLHEHSSGLASRVIPTAPSSPPPPEHLPTLGNNLSYSAAGSMLQHYRSPSQLTRPDYTEIFDTSNCVHPPKLIRSESVYAHATEVRFDDLNYSVQQQSTSGTTLTVGAQCLKMWSWPFTCLLRNNQQRQQASFHILKDLRGVLLPGRLTLLLGPPGSGKSSFLKALAGRVKRTRTSVLKGRVTYNGDTAESHRFSLPKVVAFVSQDDCHASTLTVQETVQFAYDCMNGPQAKIGLPPRLRNPLPSHRELAKHLLQEQEAASSSAASSTSICAPSSTLGSERHGANKKNGKVEQTLRVLGLSRCQHTIVGNTLCRGISGGEKKRLTTAEMTGGQVNVLLMDSISTGLDSAATFDICKTLSGCTRALQANIVVCLLQPPPEVFDLFDDVILMDAGHIVYQGPRELILDHFENLGFRRPLRKDVADFLVEVTTSAGAEFIIPAAQRYAAGIPDPPTSTEEFVRAFQETEIYENMIDNLERPPSFAPWLRRQRCEFSNGWFRSTWLCLQRQARITLRDRVFLRGRIMQVLLMGAMAGTLFYQLDAHDWSDKVCMLFFSLMFITLGNLATIPTVMEQRAVFYKQRDAGFFPTSSAVVAQMLVQIPIQFVETMVFTSLAYFLSALSRADYGAFYLTYVLVAFSTALGIGQIFRLVVHLVPSLAQAQPICSLFVLLFVVFSGLTIKGEDIPFYWTWLYWINPLAWGLRALAVNEFSSPTYSQHIIYPPPVPRAIPCDPRRPEEMLQYTGSNGPFQCLSEGEIYLINLGFKTKRDWIVYGVLFLLALWSVMLMLTMLAMHLIRWTGQGAAPVPCATKREELAATANETPRDKDKDLNEGPAVGASGAGYDAFSYEVLSDADPEKALGHQSMGRRQKHPTGASLTFQPITLVFKHIWYSVELPKPQGGGKERVELVKGVTGYAKPGSLTALMGSSGAGKTTLLDVLAGRKTTGCIIGEILVNGFPKEQRTFSRVMGYVEQTDVHSPHSTVREALLFSATLRLPYTQVTAAQREVFVEDMLALLELSGIADRVIGEDAGSGLLMGERKRVTIGVELVANPSVLFLDEPTTGLDAAKAFEVMRSVKKIAASGRSVLCTIHQPSCAIFEMFDMLLLLRHGGRTVYFGPLGKRSKDLINYLEAVPGVIPLRTGGVNPANWMLECIGAGIEPAAQPLDFAEYYRDHALARRNEEICDSLSRPFDSHGHGLEPIAFDSRYAAPLKVQLRACMAKAIKNYWRSPNYNFTRMFISVLVAVVFGSVFHDKPYDTETDIVGRVGLMYLSTSFVGIVNMMSVMPVMAKERAAFYREQASSMYSVFAYGVSYGLVELPYIFVSTGLFINVFYWFIGLAAEPFSKFVYYWVFFALYIVCLVFIGQFLICLLPNQQTAQVAGASIAAIMNLFGGYLCTPRTITPFWKFVYYLVPSHYMLEGLVMSQFEGDSTPVQPIYGLQATPADQYIYDHFGGEFTYGAKWKDIGVLLLYISLLRIGTFVVMTFVRHINR</sequence>
<evidence type="ECO:0000313" key="13">
    <source>
        <dbReference type="EMBL" id="TFJ81951.1"/>
    </source>
</evidence>
<name>A0A4D9CRS1_9STRA</name>
<dbReference type="GO" id="GO:0140359">
    <property type="term" value="F:ABC-type transporter activity"/>
    <property type="evidence" value="ECO:0007669"/>
    <property type="project" value="InterPro"/>
</dbReference>
<feature type="transmembrane region" description="Helical" evidence="11">
    <location>
        <begin position="1390"/>
        <end position="1419"/>
    </location>
</feature>
<feature type="transmembrane region" description="Helical" evidence="11">
    <location>
        <begin position="854"/>
        <end position="875"/>
    </location>
</feature>